<proteinExistence type="predicted"/>
<reference evidence="1 2" key="1">
    <citation type="submission" date="2013-04" db="EMBL/GenBank/DDBJ databases">
        <title>The Genome Sequence of Bacteroides uniformis dnLKV2.</title>
        <authorList>
            <consortium name="The Broad Institute Genomics Platform"/>
            <consortium name="The Broad Institute Genome Sequencing Center for Infectious Disease"/>
            <person name="Earl A."/>
            <person name="Xavier R."/>
            <person name="Kuhn K."/>
            <person name="Stappenbeck T."/>
            <person name="Walker B."/>
            <person name="Young S."/>
            <person name="Zeng Q."/>
            <person name="Gargeya S."/>
            <person name="Fitzgerald M."/>
            <person name="Haas B."/>
            <person name="Abouelleil A."/>
            <person name="Allen A.W."/>
            <person name="Alvarado L."/>
            <person name="Arachchi H.M."/>
            <person name="Berlin A.M."/>
            <person name="Chapman S.B."/>
            <person name="Gainer-Dewar J."/>
            <person name="Goldberg J."/>
            <person name="Griggs A."/>
            <person name="Gujja S."/>
            <person name="Hansen M."/>
            <person name="Howarth C."/>
            <person name="Imamovic A."/>
            <person name="Ireland A."/>
            <person name="Larimer J."/>
            <person name="McCowan C."/>
            <person name="Murphy C."/>
            <person name="Pearson M."/>
            <person name="Poon T.W."/>
            <person name="Priest M."/>
            <person name="Roberts A."/>
            <person name="Saif S."/>
            <person name="Shea T."/>
            <person name="Sisk P."/>
            <person name="Sykes S."/>
            <person name="Wortman J."/>
            <person name="Nusbaum C."/>
            <person name="Birren B."/>
        </authorList>
    </citation>
    <scope>NUCLEOTIDE SEQUENCE [LARGE SCALE GENOMIC DNA]</scope>
    <source>
        <strain evidence="2">dnLKV2</strain>
    </source>
</reference>
<sequence>MEDMFSLGNVGLWRMANNGYISLTGEVGELFITKILGTAILKLKYKDIVYAVSRRANEKFFRVQTSEGEWLFFFDNFNELKEAIEKGK</sequence>
<protein>
    <submittedName>
        <fullName evidence="1">Uncharacterized protein</fullName>
    </submittedName>
</protein>
<name>R9I331_BACUN</name>
<accession>R9I331</accession>
<dbReference type="PATRIC" id="fig|1235787.3.peg.610"/>
<dbReference type="EMBL" id="ASSO01000004">
    <property type="protein sequence ID" value="EOS10642.1"/>
    <property type="molecule type" value="Genomic_DNA"/>
</dbReference>
<evidence type="ECO:0000313" key="1">
    <source>
        <dbReference type="EMBL" id="EOS10642.1"/>
    </source>
</evidence>
<dbReference type="RefSeq" id="WP_016272339.1">
    <property type="nucleotide sequence ID" value="NZ_KE159482.1"/>
</dbReference>
<dbReference type="HOGENOM" id="CLU_2462608_0_0_10"/>
<gene>
    <name evidence="1" type="ORF">C801_00584</name>
</gene>
<evidence type="ECO:0000313" key="2">
    <source>
        <dbReference type="Proteomes" id="UP000014212"/>
    </source>
</evidence>
<dbReference type="AlphaFoldDB" id="R9I331"/>
<dbReference type="Proteomes" id="UP000014212">
    <property type="component" value="Unassembled WGS sequence"/>
</dbReference>
<organism evidence="1 2">
    <name type="scientific">Bacteroides uniformis dnLKV2</name>
    <dbReference type="NCBI Taxonomy" id="1235787"/>
    <lineage>
        <taxon>Bacteria</taxon>
        <taxon>Pseudomonadati</taxon>
        <taxon>Bacteroidota</taxon>
        <taxon>Bacteroidia</taxon>
        <taxon>Bacteroidales</taxon>
        <taxon>Bacteroidaceae</taxon>
        <taxon>Bacteroides</taxon>
    </lineage>
</organism>
<comment type="caution">
    <text evidence="1">The sequence shown here is derived from an EMBL/GenBank/DDBJ whole genome shotgun (WGS) entry which is preliminary data.</text>
</comment>